<sequence>MDAPEFKYQERSNLRKKKESNYIFKRTNSKTSNISPLFLQNKSIDVDDNVDDNLSKKSITPRLNNGNENMDQTYEDQVTNYPIDLKSEISETSQAEFKRDNEPHLPNNNNLFSNLTVFIEKGKDNNMGNQSNLRHNHGVTLFNKKIKNHSKVPSRNQSDLSGIINYGLDNDFDNNATNSENLNLDKNLLKYNSFKNYPVHLSMMESKKDNIESQELLKNDTFSNQKASIFIPNKDENQPIYNLYNIGAENKKNSSDILLNSRAYSSFEKAEHKNYKTDTKESPDNSNDLNKADNSRLFSTNSYSDRSNFGILYSNLNNSQNIRSTMQRNVSNININQKNNADSFSAYNNDSDLSHSNKTNKGSREIVRKKISFVSNEISDTKLTGSNLFERASVLRKSAEIPNTNKLNELSELVRFKKNSFEEKSDTSKAVKKFSNGDNSSSHWFNLSKNVNPESDKYEKQKKQNENLYLDNYDISSNQSEMRGKEGSFHSSDNFNKYLKYQNTTPVLKNDKLLVSAGKDTSLNRVLSWRGLKVPYDDDNAIKSTNYIQNQTKKTVQNKNSNIPHTNMIFDGSYSFYGDNALSDFNGQIDSSYKLRSFFADKSSEQHKSIEASPLIGSAGRIQQFSNTENSNSLDYPSSFSKINKSPIILQSNSRWTSLAKSPNNERVGVLAGQQGLVLFDIKNDSIFSGFNFIEDYKRTLSVDFRDVLWPSNNTIITGANDGTILLWDPSTLSSTPKNTIKISNRAVNRIVYHYNSPSVFFSAFHDGNVAVLDERISNKLVGKGSGLILKTGQSVANDISCNPADMNKIAVAYGNGRIGLWDIRQSKSPYYSIFAHIAGRAQCVSWHENGKFVASGGSDGLVRIWNISNYDDYKLINSINSNTENINNNKSEAQRNFVNFNSPSHVRRIAWRPGHPSQIASCSLNSDYKVCIWDMNKPSRSSYFQDKHTDVVTSFLWQGEDKVWSCGNDGKLVISDTNLDFYDVGNSLSSYSADISLYQEAAFAFKTSSYNQSYINGDSGDQISGLELLSIKDLDIEKLKDYYSSSILGNRLDKSIYYPQMSPSHAKEIKIMNRVGNQFNEISYYASSYSLDSHNMVESFRINSIAAKNFGRPDLAKDWNFLAFVFHDTSVYNNDLNLHLENVEHNKIEKESYESHSSPIIETHLSFSSDPDIEPDFYGYGNSPNNTREINTPKTPLHNSAPIVNSLELYQSFLINTNYKKLKASLFLKKCKKSSSRPKNSGAKSTKLEKNKRIYCNYKKKSNQCYSLARKNNKKFMYSKNNSPSLSENKVLIDIGSNIDGRKSLVNYFSDSTKSHNESSHIKTVKKGLNLGHVPMSREVKYSSAPISNTTDCEIIHKKKYHKGYNKNSASDISLRRFVFAKNQPLFDKSLYNLVKNIDLDLKTPSNHP</sequence>
<evidence type="ECO:0000256" key="6">
    <source>
        <dbReference type="PROSITE-ProRule" id="PRU00221"/>
    </source>
</evidence>
<dbReference type="Pfam" id="PF00400">
    <property type="entry name" value="WD40"/>
    <property type="match status" value="2"/>
</dbReference>
<dbReference type="PROSITE" id="PS00678">
    <property type="entry name" value="WD_REPEATS_1"/>
    <property type="match status" value="1"/>
</dbReference>
<evidence type="ECO:0000256" key="7">
    <source>
        <dbReference type="SAM" id="MobiDB-lite"/>
    </source>
</evidence>
<keyword evidence="9" id="KW-1185">Reference proteome</keyword>
<dbReference type="InterPro" id="IPR036322">
    <property type="entry name" value="WD40_repeat_dom_sf"/>
</dbReference>
<dbReference type="PROSITE" id="PS50294">
    <property type="entry name" value="WD_REPEATS_REGION"/>
    <property type="match status" value="1"/>
</dbReference>
<reference evidence="8 9" key="1">
    <citation type="submission" date="2017-01" db="EMBL/GenBank/DDBJ databases">
        <authorList>
            <person name="Mah S.A."/>
            <person name="Swanson W.J."/>
            <person name="Moy G.W."/>
            <person name="Vacquier V.D."/>
        </authorList>
    </citation>
    <scope>NUCLEOTIDE SEQUENCE [LARGE SCALE GENOMIC DNA]</scope>
    <source>
        <strain evidence="8 9">GSMNP</strain>
    </source>
</reference>
<accession>A0A1R1X951</accession>
<proteinExistence type="predicted"/>
<dbReference type="GO" id="GO:0005774">
    <property type="term" value="C:vacuolar membrane"/>
    <property type="evidence" value="ECO:0007669"/>
    <property type="project" value="TreeGrafter"/>
</dbReference>
<dbReference type="EMBL" id="LSSN01004668">
    <property type="protein sequence ID" value="OMJ11139.1"/>
    <property type="molecule type" value="Genomic_DNA"/>
</dbReference>
<feature type="repeat" description="WD" evidence="6">
    <location>
        <begin position="845"/>
        <end position="876"/>
    </location>
</feature>
<dbReference type="OrthoDB" id="60955at2759"/>
<dbReference type="GO" id="GO:1904263">
    <property type="term" value="P:positive regulation of TORC1 signaling"/>
    <property type="evidence" value="ECO:0007669"/>
    <property type="project" value="TreeGrafter"/>
</dbReference>
<gene>
    <name evidence="8" type="ORF">AYI70_g9902</name>
</gene>
<evidence type="ECO:0000256" key="3">
    <source>
        <dbReference type="ARBA" id="ARBA00022737"/>
    </source>
</evidence>
<feature type="region of interest" description="Disordered" evidence="7">
    <location>
        <begin position="269"/>
        <end position="296"/>
    </location>
</feature>
<evidence type="ECO:0000313" key="9">
    <source>
        <dbReference type="Proteomes" id="UP000187283"/>
    </source>
</evidence>
<keyword evidence="1 6" id="KW-0853">WD repeat</keyword>
<dbReference type="InterPro" id="IPR037590">
    <property type="entry name" value="WDR24"/>
</dbReference>
<dbReference type="PANTHER" id="PTHR46200">
    <property type="entry name" value="GATOR COMPLEX PROTEIN WDR24"/>
    <property type="match status" value="1"/>
</dbReference>
<evidence type="ECO:0000256" key="2">
    <source>
        <dbReference type="ARBA" id="ARBA00022723"/>
    </source>
</evidence>
<keyword evidence="2" id="KW-0479">Metal-binding</keyword>
<evidence type="ECO:0000256" key="5">
    <source>
        <dbReference type="ARBA" id="ARBA00022833"/>
    </source>
</evidence>
<evidence type="ECO:0000313" key="8">
    <source>
        <dbReference type="EMBL" id="OMJ11139.1"/>
    </source>
</evidence>
<keyword evidence="4" id="KW-0863">Zinc-finger</keyword>
<dbReference type="PROSITE" id="PS50082">
    <property type="entry name" value="WD_REPEATS_2"/>
    <property type="match status" value="2"/>
</dbReference>
<dbReference type="GO" id="GO:0005829">
    <property type="term" value="C:cytosol"/>
    <property type="evidence" value="ECO:0007669"/>
    <property type="project" value="TreeGrafter"/>
</dbReference>
<dbReference type="InterPro" id="IPR001680">
    <property type="entry name" value="WD40_rpt"/>
</dbReference>
<dbReference type="SUPFAM" id="SSF50978">
    <property type="entry name" value="WD40 repeat-like"/>
    <property type="match status" value="1"/>
</dbReference>
<protein>
    <submittedName>
        <fullName evidence="8">WD repeat-containing protein 24-like protein</fullName>
    </submittedName>
</protein>
<keyword evidence="3" id="KW-0677">Repeat</keyword>
<dbReference type="GO" id="GO:0008270">
    <property type="term" value="F:zinc ion binding"/>
    <property type="evidence" value="ECO:0007669"/>
    <property type="project" value="UniProtKB-KW"/>
</dbReference>
<organism evidence="8 9">
    <name type="scientific">Smittium culicis</name>
    <dbReference type="NCBI Taxonomy" id="133412"/>
    <lineage>
        <taxon>Eukaryota</taxon>
        <taxon>Fungi</taxon>
        <taxon>Fungi incertae sedis</taxon>
        <taxon>Zoopagomycota</taxon>
        <taxon>Kickxellomycotina</taxon>
        <taxon>Harpellomycetes</taxon>
        <taxon>Harpellales</taxon>
        <taxon>Legeriomycetaceae</taxon>
        <taxon>Smittium</taxon>
    </lineage>
</organism>
<dbReference type="STRING" id="133412.A0A1R1X951"/>
<dbReference type="GO" id="GO:0016239">
    <property type="term" value="P:positive regulation of macroautophagy"/>
    <property type="evidence" value="ECO:0007669"/>
    <property type="project" value="TreeGrafter"/>
</dbReference>
<dbReference type="PANTHER" id="PTHR46200:SF1">
    <property type="entry name" value="GATOR COMPLEX PROTEIN WDR24"/>
    <property type="match status" value="1"/>
</dbReference>
<dbReference type="InterPro" id="IPR019775">
    <property type="entry name" value="WD40_repeat_CS"/>
</dbReference>
<feature type="repeat" description="WD" evidence="6">
    <location>
        <begin position="711"/>
        <end position="729"/>
    </location>
</feature>
<dbReference type="SMART" id="SM00320">
    <property type="entry name" value="WD40"/>
    <property type="match status" value="6"/>
</dbReference>
<feature type="compositionally biased region" description="Basic and acidic residues" evidence="7">
    <location>
        <begin position="269"/>
        <end position="283"/>
    </location>
</feature>
<keyword evidence="5" id="KW-0862">Zinc</keyword>
<dbReference type="GO" id="GO:0061700">
    <property type="term" value="C:GATOR2 complex"/>
    <property type="evidence" value="ECO:0007669"/>
    <property type="project" value="TreeGrafter"/>
</dbReference>
<dbReference type="InterPro" id="IPR015943">
    <property type="entry name" value="WD40/YVTN_repeat-like_dom_sf"/>
</dbReference>
<evidence type="ECO:0000256" key="4">
    <source>
        <dbReference type="ARBA" id="ARBA00022771"/>
    </source>
</evidence>
<dbReference type="Gene3D" id="2.130.10.10">
    <property type="entry name" value="YVTN repeat-like/Quinoprotein amine dehydrogenase"/>
    <property type="match status" value="2"/>
</dbReference>
<name>A0A1R1X951_9FUNG</name>
<comment type="caution">
    <text evidence="8">The sequence shown here is derived from an EMBL/GenBank/DDBJ whole genome shotgun (WGS) entry which is preliminary data.</text>
</comment>
<evidence type="ECO:0000256" key="1">
    <source>
        <dbReference type="ARBA" id="ARBA00022574"/>
    </source>
</evidence>
<dbReference type="Proteomes" id="UP000187283">
    <property type="component" value="Unassembled WGS sequence"/>
</dbReference>